<evidence type="ECO:0008006" key="3">
    <source>
        <dbReference type="Google" id="ProtNLM"/>
    </source>
</evidence>
<name>A0A2V2NHS4_9EURY</name>
<evidence type="ECO:0000313" key="2">
    <source>
        <dbReference type="Proteomes" id="UP000245934"/>
    </source>
</evidence>
<dbReference type="EMBL" id="QGMZ01000012">
    <property type="protein sequence ID" value="PWR75141.1"/>
    <property type="molecule type" value="Genomic_DNA"/>
</dbReference>
<dbReference type="RefSeq" id="WP_109940219.1">
    <property type="nucleotide sequence ID" value="NZ_CP176366.1"/>
</dbReference>
<comment type="caution">
    <text evidence="1">The sequence shown here is derived from an EMBL/GenBank/DDBJ whole genome shotgun (WGS) entry which is preliminary data.</text>
</comment>
<gene>
    <name evidence="1" type="ORF">DLD82_06055</name>
</gene>
<proteinExistence type="predicted"/>
<organism evidence="1 2">
    <name type="scientific">Methanospirillum stamsii</name>
    <dbReference type="NCBI Taxonomy" id="1277351"/>
    <lineage>
        <taxon>Archaea</taxon>
        <taxon>Methanobacteriati</taxon>
        <taxon>Methanobacteriota</taxon>
        <taxon>Stenosarchaea group</taxon>
        <taxon>Methanomicrobia</taxon>
        <taxon>Methanomicrobiales</taxon>
        <taxon>Methanospirillaceae</taxon>
        <taxon>Methanospirillum</taxon>
    </lineage>
</organism>
<accession>A0A2V2NHS4</accession>
<dbReference type="GeneID" id="97609051"/>
<reference evidence="1 2" key="1">
    <citation type="submission" date="2018-05" db="EMBL/GenBank/DDBJ databases">
        <title>Draft genome of Methanospirillum stamsii Pt1.</title>
        <authorList>
            <person name="Dueholm M.S."/>
            <person name="Nielsen P.H."/>
            <person name="Bakmann L.F."/>
            <person name="Otzen D.E."/>
        </authorList>
    </citation>
    <scope>NUCLEOTIDE SEQUENCE [LARGE SCALE GENOMIC DNA]</scope>
    <source>
        <strain evidence="1 2">Pt1</strain>
    </source>
</reference>
<protein>
    <recommendedName>
        <fullName evidence="3">Type II toxin-antitoxin system HicA family toxin</fullName>
    </recommendedName>
</protein>
<dbReference type="AlphaFoldDB" id="A0A2V2NHS4"/>
<keyword evidence="2" id="KW-1185">Reference proteome</keyword>
<sequence length="72" mass="8112">MPSRKFVALLTKGNARLIRQRGTSHAIFERISGGIKYHAPVVMAKDELSSHYMLIVLRQLGFTDDEIEDLLG</sequence>
<dbReference type="Proteomes" id="UP000245934">
    <property type="component" value="Unassembled WGS sequence"/>
</dbReference>
<evidence type="ECO:0000313" key="1">
    <source>
        <dbReference type="EMBL" id="PWR75141.1"/>
    </source>
</evidence>